<dbReference type="PANTHER" id="PTHR41299">
    <property type="entry name" value="THIAMINE PYROPHOSPHOKINASE"/>
    <property type="match status" value="1"/>
</dbReference>
<keyword evidence="4" id="KW-0067">ATP-binding</keyword>
<keyword evidence="1" id="KW-0808">Transferase</keyword>
<dbReference type="GO" id="GO:0004788">
    <property type="term" value="F:thiamine diphosphokinase activity"/>
    <property type="evidence" value="ECO:0007669"/>
    <property type="project" value="UniProtKB-UniRule"/>
</dbReference>
<dbReference type="GO" id="GO:0016301">
    <property type="term" value="F:kinase activity"/>
    <property type="evidence" value="ECO:0007669"/>
    <property type="project" value="UniProtKB-KW"/>
</dbReference>
<dbReference type="InterPro" id="IPR007371">
    <property type="entry name" value="TPK_catalytic"/>
</dbReference>
<dbReference type="InterPro" id="IPR007373">
    <property type="entry name" value="Thiamin_PyroPKinase_B1-bd"/>
</dbReference>
<dbReference type="GO" id="GO:0030975">
    <property type="term" value="F:thiamine binding"/>
    <property type="evidence" value="ECO:0007669"/>
    <property type="project" value="InterPro"/>
</dbReference>
<evidence type="ECO:0000313" key="8">
    <source>
        <dbReference type="Proteomes" id="UP000237718"/>
    </source>
</evidence>
<dbReference type="SMART" id="SM00983">
    <property type="entry name" value="TPK_B1_binding"/>
    <property type="match status" value="1"/>
</dbReference>
<dbReference type="GO" id="GO:0005524">
    <property type="term" value="F:ATP binding"/>
    <property type="evidence" value="ECO:0007669"/>
    <property type="project" value="UniProtKB-KW"/>
</dbReference>
<dbReference type="AlphaFoldDB" id="A0A2T1AJY2"/>
<evidence type="ECO:0000313" key="7">
    <source>
        <dbReference type="EMBL" id="PRZ48904.1"/>
    </source>
</evidence>
<gene>
    <name evidence="7" type="ORF">CLV89_103219</name>
</gene>
<dbReference type="InterPro" id="IPR006282">
    <property type="entry name" value="Thi_PPkinase"/>
</dbReference>
<dbReference type="Gene3D" id="3.40.50.10240">
    <property type="entry name" value="Thiamin pyrophosphokinase, catalytic domain"/>
    <property type="match status" value="1"/>
</dbReference>
<keyword evidence="2" id="KW-0547">Nucleotide-binding</keyword>
<dbReference type="PANTHER" id="PTHR41299:SF1">
    <property type="entry name" value="THIAMINE PYROPHOSPHOKINASE"/>
    <property type="match status" value="1"/>
</dbReference>
<evidence type="ECO:0000256" key="5">
    <source>
        <dbReference type="NCBIfam" id="TIGR01378"/>
    </source>
</evidence>
<dbReference type="GO" id="GO:0006772">
    <property type="term" value="P:thiamine metabolic process"/>
    <property type="evidence" value="ECO:0007669"/>
    <property type="project" value="UniProtKB-UniRule"/>
</dbReference>
<dbReference type="InterPro" id="IPR053149">
    <property type="entry name" value="TPK"/>
</dbReference>
<dbReference type="SUPFAM" id="SSF63862">
    <property type="entry name" value="Thiamin pyrophosphokinase, substrate-binding domain"/>
    <property type="match status" value="1"/>
</dbReference>
<comment type="caution">
    <text evidence="7">The sequence shown here is derived from an EMBL/GenBank/DDBJ whole genome shotgun (WGS) entry which is preliminary data.</text>
</comment>
<dbReference type="EMBL" id="PVUF01000003">
    <property type="protein sequence ID" value="PRZ48904.1"/>
    <property type="molecule type" value="Genomic_DNA"/>
</dbReference>
<dbReference type="Pfam" id="PF04265">
    <property type="entry name" value="TPK_B1_binding"/>
    <property type="match status" value="1"/>
</dbReference>
<dbReference type="NCBIfam" id="TIGR01378">
    <property type="entry name" value="thi_PPkinase"/>
    <property type="match status" value="1"/>
</dbReference>
<evidence type="ECO:0000256" key="3">
    <source>
        <dbReference type="ARBA" id="ARBA00022777"/>
    </source>
</evidence>
<organism evidence="7 8">
    <name type="scientific">Tritonibacter scottomollicae</name>
    <name type="common">Epibacterium scottomollicae</name>
    <dbReference type="NCBI Taxonomy" id="483013"/>
    <lineage>
        <taxon>Bacteria</taxon>
        <taxon>Pseudomonadati</taxon>
        <taxon>Pseudomonadota</taxon>
        <taxon>Alphaproteobacteria</taxon>
        <taxon>Rhodobacterales</taxon>
        <taxon>Paracoccaceae</taxon>
        <taxon>Tritonibacter</taxon>
    </lineage>
</organism>
<dbReference type="GO" id="GO:0009229">
    <property type="term" value="P:thiamine diphosphate biosynthetic process"/>
    <property type="evidence" value="ECO:0007669"/>
    <property type="project" value="InterPro"/>
</dbReference>
<feature type="domain" description="Thiamin pyrophosphokinase thiamin-binding" evidence="6">
    <location>
        <begin position="130"/>
        <end position="203"/>
    </location>
</feature>
<evidence type="ECO:0000256" key="1">
    <source>
        <dbReference type="ARBA" id="ARBA00022679"/>
    </source>
</evidence>
<evidence type="ECO:0000256" key="4">
    <source>
        <dbReference type="ARBA" id="ARBA00022840"/>
    </source>
</evidence>
<protein>
    <recommendedName>
        <fullName evidence="5">Thiamine diphosphokinase</fullName>
        <ecNumber evidence="5">2.7.6.2</ecNumber>
    </recommendedName>
</protein>
<evidence type="ECO:0000259" key="6">
    <source>
        <dbReference type="SMART" id="SM00983"/>
    </source>
</evidence>
<evidence type="ECO:0000256" key="2">
    <source>
        <dbReference type="ARBA" id="ARBA00022741"/>
    </source>
</evidence>
<reference evidence="7 8" key="1">
    <citation type="submission" date="2018-03" db="EMBL/GenBank/DDBJ databases">
        <title>Genomic Encyclopedia of Archaeal and Bacterial Type Strains, Phase II (KMG-II): from individual species to whole genera.</title>
        <authorList>
            <person name="Goeker M."/>
        </authorList>
    </citation>
    <scope>NUCLEOTIDE SEQUENCE [LARGE SCALE GENOMIC DNA]</scope>
    <source>
        <strain evidence="7 8">DSM 25328</strain>
    </source>
</reference>
<dbReference type="Proteomes" id="UP000237718">
    <property type="component" value="Unassembled WGS sequence"/>
</dbReference>
<dbReference type="InterPro" id="IPR036759">
    <property type="entry name" value="TPK_catalytic_sf"/>
</dbReference>
<dbReference type="SUPFAM" id="SSF63999">
    <property type="entry name" value="Thiamin pyrophosphokinase, catalytic domain"/>
    <property type="match status" value="1"/>
</dbReference>
<sequence>MTEVIVHETAPVTLIGGGEVAKSDLADALSHAPFLVAADGGADQALRLGYEPRAVIGDFDSLSAATRSSLSDSILHHVPEQETTDFDKAVRAVTAPLILAVGFLGARVDHQLAALHVLAQPHDTPCILIGAHEVVVHVTAPLELELTPGDVVSLFPLAPVTGRSSGLEWPIEGLDLSPMSRIGTSNRATGAIRIEADGPGLLALLPRDCLPALIPAMRAGRSPLLQRD</sequence>
<dbReference type="CDD" id="cd07995">
    <property type="entry name" value="TPK"/>
    <property type="match status" value="1"/>
</dbReference>
<dbReference type="OrthoDB" id="7057856at2"/>
<name>A0A2T1AJY2_TRISK</name>
<dbReference type="InterPro" id="IPR036371">
    <property type="entry name" value="TPK_B1-bd_sf"/>
</dbReference>
<accession>A0A2T1AJY2</accession>
<proteinExistence type="predicted"/>
<keyword evidence="3 7" id="KW-0418">Kinase</keyword>
<dbReference type="EC" id="2.7.6.2" evidence="5"/>
<dbReference type="Pfam" id="PF04263">
    <property type="entry name" value="TPK_catalytic"/>
    <property type="match status" value="1"/>
</dbReference>
<dbReference type="RefSeq" id="WP_106162925.1">
    <property type="nucleotide sequence ID" value="NZ_PVUF01000003.1"/>
</dbReference>